<feature type="domain" description="Zn(2)-C6 fungal-type" evidence="5">
    <location>
        <begin position="41"/>
        <end position="70"/>
    </location>
</feature>
<feature type="region of interest" description="Disordered" evidence="4">
    <location>
        <begin position="246"/>
        <end position="275"/>
    </location>
</feature>
<evidence type="ECO:0000256" key="4">
    <source>
        <dbReference type="SAM" id="MobiDB-lite"/>
    </source>
</evidence>
<dbReference type="SMART" id="SM00906">
    <property type="entry name" value="Fungal_trans"/>
    <property type="match status" value="1"/>
</dbReference>
<dbReference type="GO" id="GO:0008270">
    <property type="term" value="F:zinc ion binding"/>
    <property type="evidence" value="ECO:0007669"/>
    <property type="project" value="InterPro"/>
</dbReference>
<dbReference type="AlphaFoldDB" id="A0A854Q4W1"/>
<dbReference type="Pfam" id="PF00172">
    <property type="entry name" value="Zn_clus"/>
    <property type="match status" value="1"/>
</dbReference>
<name>A0A854Q4W1_CRYNE</name>
<keyword evidence="3" id="KW-0539">Nucleus</keyword>
<dbReference type="GO" id="GO:0000981">
    <property type="term" value="F:DNA-binding transcription factor activity, RNA polymerase II-specific"/>
    <property type="evidence" value="ECO:0007669"/>
    <property type="project" value="InterPro"/>
</dbReference>
<dbReference type="SMART" id="SM00066">
    <property type="entry name" value="GAL4"/>
    <property type="match status" value="1"/>
</dbReference>
<dbReference type="GO" id="GO:0006351">
    <property type="term" value="P:DNA-templated transcription"/>
    <property type="evidence" value="ECO:0007669"/>
    <property type="project" value="InterPro"/>
</dbReference>
<comment type="subcellular location">
    <subcellularLocation>
        <location evidence="1">Nucleus</location>
    </subcellularLocation>
</comment>
<feature type="compositionally biased region" description="Polar residues" evidence="4">
    <location>
        <begin position="832"/>
        <end position="857"/>
    </location>
</feature>
<dbReference type="GO" id="GO:0003677">
    <property type="term" value="F:DNA binding"/>
    <property type="evidence" value="ECO:0007669"/>
    <property type="project" value="InterPro"/>
</dbReference>
<feature type="compositionally biased region" description="Basic and acidic residues" evidence="4">
    <location>
        <begin position="1"/>
        <end position="10"/>
    </location>
</feature>
<organism evidence="6 7">
    <name type="scientific">Cryptococcus neoformans Tu259-1</name>
    <dbReference type="NCBI Taxonomy" id="1230072"/>
    <lineage>
        <taxon>Eukaryota</taxon>
        <taxon>Fungi</taxon>
        <taxon>Dikarya</taxon>
        <taxon>Basidiomycota</taxon>
        <taxon>Agaricomycotina</taxon>
        <taxon>Tremellomycetes</taxon>
        <taxon>Tremellales</taxon>
        <taxon>Cryptococcaceae</taxon>
        <taxon>Cryptococcus</taxon>
        <taxon>Cryptococcus neoformans species complex</taxon>
    </lineage>
</organism>
<feature type="region of interest" description="Disordered" evidence="4">
    <location>
        <begin position="869"/>
        <end position="895"/>
    </location>
</feature>
<evidence type="ECO:0000256" key="3">
    <source>
        <dbReference type="ARBA" id="ARBA00023242"/>
    </source>
</evidence>
<gene>
    <name evidence="6" type="ORF">C361_06957</name>
</gene>
<dbReference type="PANTHER" id="PTHR31001:SF56">
    <property type="entry name" value="ZN(2)-C6 FUNGAL-TYPE DOMAIN-CONTAINING PROTEIN"/>
    <property type="match status" value="1"/>
</dbReference>
<dbReference type="Gene3D" id="4.10.240.10">
    <property type="entry name" value="Zn(2)-C6 fungal-type DNA-binding domain"/>
    <property type="match status" value="1"/>
</dbReference>
<dbReference type="CDD" id="cd00067">
    <property type="entry name" value="GAL4"/>
    <property type="match status" value="1"/>
</dbReference>
<keyword evidence="2" id="KW-0479">Metal-binding</keyword>
<dbReference type="PANTHER" id="PTHR31001">
    <property type="entry name" value="UNCHARACTERIZED TRANSCRIPTIONAL REGULATORY PROTEIN"/>
    <property type="match status" value="1"/>
</dbReference>
<dbReference type="CDD" id="cd12148">
    <property type="entry name" value="fungal_TF_MHR"/>
    <property type="match status" value="1"/>
</dbReference>
<dbReference type="InterPro" id="IPR050613">
    <property type="entry name" value="Sec_Metabolite_Reg"/>
</dbReference>
<dbReference type="PROSITE" id="PS00463">
    <property type="entry name" value="ZN2_CY6_FUNGAL_1"/>
    <property type="match status" value="1"/>
</dbReference>
<dbReference type="PROSITE" id="PS50048">
    <property type="entry name" value="ZN2_CY6_FUNGAL_2"/>
    <property type="match status" value="1"/>
</dbReference>
<dbReference type="Pfam" id="PF04082">
    <property type="entry name" value="Fungal_trans"/>
    <property type="match status" value="1"/>
</dbReference>
<feature type="compositionally biased region" description="Low complexity" evidence="4">
    <location>
        <begin position="317"/>
        <end position="327"/>
    </location>
</feature>
<feature type="compositionally biased region" description="Gly residues" evidence="4">
    <location>
        <begin position="871"/>
        <end position="882"/>
    </location>
</feature>
<feature type="region of interest" description="Disordered" evidence="4">
    <location>
        <begin position="101"/>
        <end position="188"/>
    </location>
</feature>
<evidence type="ECO:0000256" key="1">
    <source>
        <dbReference type="ARBA" id="ARBA00004123"/>
    </source>
</evidence>
<feature type="compositionally biased region" description="Polar residues" evidence="4">
    <location>
        <begin position="139"/>
        <end position="154"/>
    </location>
</feature>
<evidence type="ECO:0000256" key="2">
    <source>
        <dbReference type="ARBA" id="ARBA00022723"/>
    </source>
</evidence>
<protein>
    <recommendedName>
        <fullName evidence="5">Zn(2)-C6 fungal-type domain-containing protein</fullName>
    </recommendedName>
</protein>
<feature type="compositionally biased region" description="Polar residues" evidence="4">
    <location>
        <begin position="266"/>
        <end position="275"/>
    </location>
</feature>
<dbReference type="SUPFAM" id="SSF57701">
    <property type="entry name" value="Zn2/Cys6 DNA-binding domain"/>
    <property type="match status" value="1"/>
</dbReference>
<feature type="region of interest" description="Disordered" evidence="4">
    <location>
        <begin position="1"/>
        <end position="38"/>
    </location>
</feature>
<sequence>MSSRDPKENATDSSTLEPDNRDNNMQNPPPKKKRRQRQLYSCAECRRLKLKCDRQVPCSNCIRRGCQELCPNGSKQTVKGNSEDSVELRKRLEAVESLLTQHGVTLPASTSNGNNTNDNEMANRLRSKSDTIEEDAINRRSSVQMTSPSRYQNEAQRERTASDSARRSRSPASSPIPGNRPIATLTNPSQMIQPRISHLAEDVHPTPANPVSNPTPTYGSMTMVSPPELSRVHFDFNTSAEDYRQTWTAGPHSSSSHHHPSTISSVRSDPAQQEQSFGTLVLSHGGGSKYLGPTAASEWLKDQEIQEAQDLSDTPGASRAPSPSQRQRPVRPPIMLDQGGIFPFDAISPSVSTQTILNHLPPRHEASVLTESYYRYFAWHYNVVPRHTFQPIFDRAYRREMSVNRKVVAQELALLYIILATGALHNLELPPNDPIAEEYLTLSKICLAKGEFMVHCTTIGIMALHVMAHFHLETEKGRNGDSAWPLWGLAMRLIQGMGLHRDGARWNLTPEIVEERRRVFWESHAADVLQANCFSRPSSIPPDYIDTRFPSEDPEFIIPTQEVQNQEKGFWTLKFELVNISGAILDLAMKVDPPSYDTVTTLHKHLCDFEHQVPYHLRCRTALLALPSIYPDPTQAVRDSPEVSKRDLHRTFQQFTLYVNISETLLFLHRPYFAKALHERLSDPTRSIYGQSYLSVVERCNCIIQLVSTIYALHPYISARHWFLWYHSFNSAVCMGTLILQTPHNPMATFALSQIDACIALYTSVVQSHASPRLAKNLQWLLRLRHRAHTKMNQNPPDAAAEAMASMHTSNEEDEDIELLGWRTRLIHRATRGTQKATTISPMPSSQANHTPSPGTSVTQTITQALQQHFGGDGGEGGGGGIAMDQLSSSSSNPINTSTDVLLHQFWDPRMLHETFAGEQPVMGNVEPSSVNWWDWDALAGEGNSGNR</sequence>
<feature type="compositionally biased region" description="Basic and acidic residues" evidence="4">
    <location>
        <begin position="121"/>
        <end position="131"/>
    </location>
</feature>
<feature type="region of interest" description="Disordered" evidence="4">
    <location>
        <begin position="831"/>
        <end position="857"/>
    </location>
</feature>
<dbReference type="InterPro" id="IPR036864">
    <property type="entry name" value="Zn2-C6_fun-type_DNA-bd_sf"/>
</dbReference>
<dbReference type="InterPro" id="IPR007219">
    <property type="entry name" value="XnlR_reg_dom"/>
</dbReference>
<evidence type="ECO:0000313" key="6">
    <source>
        <dbReference type="EMBL" id="OXG10262.1"/>
    </source>
</evidence>
<dbReference type="OrthoDB" id="424974at2759"/>
<dbReference type="InterPro" id="IPR001138">
    <property type="entry name" value="Zn2Cys6_DnaBD"/>
</dbReference>
<feature type="compositionally biased region" description="Polar residues" evidence="4">
    <location>
        <begin position="101"/>
        <end position="120"/>
    </location>
</feature>
<proteinExistence type="predicted"/>
<evidence type="ECO:0000313" key="7">
    <source>
        <dbReference type="Proteomes" id="UP000199727"/>
    </source>
</evidence>
<evidence type="ECO:0000259" key="5">
    <source>
        <dbReference type="PROSITE" id="PS50048"/>
    </source>
</evidence>
<accession>A0A854Q4W1</accession>
<comment type="caution">
    <text evidence="6">The sequence shown here is derived from an EMBL/GenBank/DDBJ whole genome shotgun (WGS) entry which is preliminary data.</text>
</comment>
<dbReference type="EMBL" id="AMKT01000113">
    <property type="protein sequence ID" value="OXG10262.1"/>
    <property type="molecule type" value="Genomic_DNA"/>
</dbReference>
<feature type="compositionally biased region" description="Basic and acidic residues" evidence="4">
    <location>
        <begin position="155"/>
        <end position="166"/>
    </location>
</feature>
<dbReference type="Proteomes" id="UP000199727">
    <property type="component" value="Unassembled WGS sequence"/>
</dbReference>
<dbReference type="GO" id="GO:0005634">
    <property type="term" value="C:nucleus"/>
    <property type="evidence" value="ECO:0007669"/>
    <property type="project" value="UniProtKB-SubCell"/>
</dbReference>
<feature type="region of interest" description="Disordered" evidence="4">
    <location>
        <begin position="308"/>
        <end position="333"/>
    </location>
</feature>
<reference evidence="6 7" key="1">
    <citation type="submission" date="2017-06" db="EMBL/GenBank/DDBJ databases">
        <title>Global population genomics of the pathogenic fungus Cryptococcus neoformans var. grubii.</title>
        <authorList>
            <person name="Cuomo C."/>
            <person name="Litvintseva A."/>
            <person name="Chen Y."/>
            <person name="Young S."/>
            <person name="Zeng Q."/>
            <person name="Chapman S."/>
            <person name="Gujja S."/>
            <person name="Saif S."/>
            <person name="Birren B."/>
        </authorList>
    </citation>
    <scope>NUCLEOTIDE SEQUENCE [LARGE SCALE GENOMIC DNA]</scope>
    <source>
        <strain evidence="6 7">Tu259-1</strain>
    </source>
</reference>